<evidence type="ECO:0000313" key="2">
    <source>
        <dbReference type="EMBL" id="RVU45268.1"/>
    </source>
</evidence>
<comment type="caution">
    <text evidence="2">The sequence shown here is derived from an EMBL/GenBank/DDBJ whole genome shotgun (WGS) entry which is preliminary data.</text>
</comment>
<keyword evidence="1" id="KW-1133">Transmembrane helix</keyword>
<dbReference type="AlphaFoldDB" id="A0A437RES8"/>
<name>A0A437RES8_9BURK</name>
<dbReference type="EMBL" id="SACR01000004">
    <property type="protein sequence ID" value="RVU45268.1"/>
    <property type="molecule type" value="Genomic_DNA"/>
</dbReference>
<dbReference type="RefSeq" id="WP_128229367.1">
    <property type="nucleotide sequence ID" value="NZ_SACR01000004.1"/>
</dbReference>
<feature type="transmembrane region" description="Helical" evidence="1">
    <location>
        <begin position="12"/>
        <end position="34"/>
    </location>
</feature>
<dbReference type="OrthoDB" id="9180406at2"/>
<keyword evidence="1" id="KW-0812">Transmembrane</keyword>
<accession>A0A437RES8</accession>
<sequence length="239" mass="25336">MAPSQAPSSAGLPLWPLALAAGLVPAVAALLAFALSVQLQLVPGCNPFIDGCTSISRAARHDLPNHLFRALMLPAATLQGLVWLLAAHWLAGELGARRALRTMAALGVVAAAALVLYATFLGTEGALYRLLRQYGTVVYFGFTCLCMLLLGQGVQALARQRPALLPHWLVRTHVALACTLVALGVVNAIVAALLSAEAKARTENVTEWWGALIFVLCFCALALMWARAGVRLRLQGPRA</sequence>
<reference evidence="2 3" key="1">
    <citation type="submission" date="2019-01" db="EMBL/GenBank/DDBJ databases">
        <authorList>
            <person name="Chen W.-M."/>
        </authorList>
    </citation>
    <scope>NUCLEOTIDE SEQUENCE [LARGE SCALE GENOMIC DNA]</scope>
    <source>
        <strain evidence="2 3">KYPY4</strain>
    </source>
</reference>
<feature type="transmembrane region" description="Helical" evidence="1">
    <location>
        <begin position="208"/>
        <end position="226"/>
    </location>
</feature>
<dbReference type="Proteomes" id="UP000285575">
    <property type="component" value="Unassembled WGS sequence"/>
</dbReference>
<feature type="transmembrane region" description="Helical" evidence="1">
    <location>
        <begin position="134"/>
        <end position="154"/>
    </location>
</feature>
<organism evidence="2 3">
    <name type="scientific">Rubrivivax rivuli</name>
    <dbReference type="NCBI Taxonomy" id="1862385"/>
    <lineage>
        <taxon>Bacteria</taxon>
        <taxon>Pseudomonadati</taxon>
        <taxon>Pseudomonadota</taxon>
        <taxon>Betaproteobacteria</taxon>
        <taxon>Burkholderiales</taxon>
        <taxon>Sphaerotilaceae</taxon>
        <taxon>Rubrivivax</taxon>
    </lineage>
</organism>
<proteinExistence type="predicted"/>
<evidence type="ECO:0000313" key="3">
    <source>
        <dbReference type="Proteomes" id="UP000285575"/>
    </source>
</evidence>
<feature type="transmembrane region" description="Helical" evidence="1">
    <location>
        <begin position="71"/>
        <end position="91"/>
    </location>
</feature>
<gene>
    <name evidence="2" type="ORF">EOE66_14090</name>
</gene>
<feature type="transmembrane region" description="Helical" evidence="1">
    <location>
        <begin position="174"/>
        <end position="196"/>
    </location>
</feature>
<keyword evidence="1" id="KW-0472">Membrane</keyword>
<evidence type="ECO:0000256" key="1">
    <source>
        <dbReference type="SAM" id="Phobius"/>
    </source>
</evidence>
<keyword evidence="3" id="KW-1185">Reference proteome</keyword>
<evidence type="ECO:0008006" key="4">
    <source>
        <dbReference type="Google" id="ProtNLM"/>
    </source>
</evidence>
<feature type="transmembrane region" description="Helical" evidence="1">
    <location>
        <begin position="103"/>
        <end position="122"/>
    </location>
</feature>
<protein>
    <recommendedName>
        <fullName evidence="4">DUF998 domain-containing protein</fullName>
    </recommendedName>
</protein>